<protein>
    <submittedName>
        <fullName evidence="1">Polyketide cyclase / dehydrase and lipid transport</fullName>
    </submittedName>
</protein>
<dbReference type="Pfam" id="PF10604">
    <property type="entry name" value="Polyketide_cyc2"/>
    <property type="match status" value="1"/>
</dbReference>
<dbReference type="CDD" id="cd07812">
    <property type="entry name" value="SRPBCC"/>
    <property type="match status" value="1"/>
</dbReference>
<evidence type="ECO:0000313" key="2">
    <source>
        <dbReference type="Proteomes" id="UP000199370"/>
    </source>
</evidence>
<dbReference type="STRING" id="996166.SAMN05192554_10293"/>
<accession>A0A1G9T2D1</accession>
<evidence type="ECO:0000313" key="1">
    <source>
        <dbReference type="EMBL" id="SDM41786.1"/>
    </source>
</evidence>
<gene>
    <name evidence="1" type="ORF">SAMN05192554_10293</name>
</gene>
<reference evidence="1 2" key="1">
    <citation type="submission" date="2016-10" db="EMBL/GenBank/DDBJ databases">
        <authorList>
            <person name="de Groot N.N."/>
        </authorList>
    </citation>
    <scope>NUCLEOTIDE SEQUENCE [LARGE SCALE GENOMIC DNA]</scope>
    <source>
        <strain evidence="2">EB21,IBRC-M 10013,KCTC 4048</strain>
    </source>
</reference>
<dbReference type="RefSeq" id="WP_089731335.1">
    <property type="nucleotide sequence ID" value="NZ_FNIA01000002.1"/>
</dbReference>
<name>A0A1G9T2D1_9EURY</name>
<sequence>MERVEVTTVIYAPPERVFEFLVDFPGYARYSEYLKDVRQNGDGGAGTRYQLEFAWWKLTYTAHSEVTAIDRPESIEWRILKDIDAVGQWRVEPDPDAAPEGEEHACRVHFVVKYDPDSARAGDIRIPRFVSISWVIDKVKPKIRSEAKRIVERVVRDVEGRYRDVEVTIDTSGD</sequence>
<dbReference type="InterPro" id="IPR019587">
    <property type="entry name" value="Polyketide_cyclase/dehydratase"/>
</dbReference>
<dbReference type="AlphaFoldDB" id="A0A1G9T2D1"/>
<keyword evidence="2" id="KW-1185">Reference proteome</keyword>
<dbReference type="InterPro" id="IPR023393">
    <property type="entry name" value="START-like_dom_sf"/>
</dbReference>
<dbReference type="OrthoDB" id="167073at2157"/>
<dbReference type="Proteomes" id="UP000199370">
    <property type="component" value="Unassembled WGS sequence"/>
</dbReference>
<dbReference type="SUPFAM" id="SSF55961">
    <property type="entry name" value="Bet v1-like"/>
    <property type="match status" value="1"/>
</dbReference>
<dbReference type="EMBL" id="FNIA01000002">
    <property type="protein sequence ID" value="SDM41786.1"/>
    <property type="molecule type" value="Genomic_DNA"/>
</dbReference>
<proteinExistence type="predicted"/>
<dbReference type="Gene3D" id="3.30.530.20">
    <property type="match status" value="1"/>
</dbReference>
<organism evidence="1 2">
    <name type="scientific">Haloarchaeobius iranensis</name>
    <dbReference type="NCBI Taxonomy" id="996166"/>
    <lineage>
        <taxon>Archaea</taxon>
        <taxon>Methanobacteriati</taxon>
        <taxon>Methanobacteriota</taxon>
        <taxon>Stenosarchaea group</taxon>
        <taxon>Halobacteria</taxon>
        <taxon>Halobacteriales</taxon>
        <taxon>Halorubellaceae</taxon>
        <taxon>Haloarchaeobius</taxon>
    </lineage>
</organism>